<gene>
    <name evidence="1" type="ORF">CCAM_LOCUS30926</name>
</gene>
<sequence length="157" mass="17593">VPFKFLPLQRSIEGGPFLLPLLFLYKTGPSPLSFLTFTHNSPLPLLLSLPNYPLSFPRLSLSLTMKKTISKVSKIFNGSKKSKEDENVSSITHAQLGEMRGVIPPDYGVQEATGTTLERNPDTSRRLVVHYDSVRMGCRFPLHPLLIELCNRYAIPP</sequence>
<evidence type="ECO:0000313" key="1">
    <source>
        <dbReference type="EMBL" id="VFQ89150.1"/>
    </source>
</evidence>
<evidence type="ECO:0000313" key="2">
    <source>
        <dbReference type="Proteomes" id="UP000595140"/>
    </source>
</evidence>
<organism evidence="1 2">
    <name type="scientific">Cuscuta campestris</name>
    <dbReference type="NCBI Taxonomy" id="132261"/>
    <lineage>
        <taxon>Eukaryota</taxon>
        <taxon>Viridiplantae</taxon>
        <taxon>Streptophyta</taxon>
        <taxon>Embryophyta</taxon>
        <taxon>Tracheophyta</taxon>
        <taxon>Spermatophyta</taxon>
        <taxon>Magnoliopsida</taxon>
        <taxon>eudicotyledons</taxon>
        <taxon>Gunneridae</taxon>
        <taxon>Pentapetalae</taxon>
        <taxon>asterids</taxon>
        <taxon>lamiids</taxon>
        <taxon>Solanales</taxon>
        <taxon>Convolvulaceae</taxon>
        <taxon>Cuscuteae</taxon>
        <taxon>Cuscuta</taxon>
        <taxon>Cuscuta subgen. Grammica</taxon>
        <taxon>Cuscuta sect. Cleistogrammica</taxon>
    </lineage>
</organism>
<reference evidence="1 2" key="1">
    <citation type="submission" date="2018-04" db="EMBL/GenBank/DDBJ databases">
        <authorList>
            <person name="Vogel A."/>
        </authorList>
    </citation>
    <scope>NUCLEOTIDE SEQUENCE [LARGE SCALE GENOMIC DNA]</scope>
</reference>
<name>A0A484MJX5_9ASTE</name>
<dbReference type="AlphaFoldDB" id="A0A484MJX5"/>
<feature type="non-terminal residue" evidence="1">
    <location>
        <position position="157"/>
    </location>
</feature>
<dbReference type="Proteomes" id="UP000595140">
    <property type="component" value="Unassembled WGS sequence"/>
</dbReference>
<accession>A0A484MJX5</accession>
<protein>
    <submittedName>
        <fullName evidence="1">Uncharacterized protein</fullName>
    </submittedName>
</protein>
<dbReference type="EMBL" id="OOIL02003735">
    <property type="protein sequence ID" value="VFQ89150.1"/>
    <property type="molecule type" value="Genomic_DNA"/>
</dbReference>
<proteinExistence type="predicted"/>
<feature type="non-terminal residue" evidence="1">
    <location>
        <position position="1"/>
    </location>
</feature>
<keyword evidence="2" id="KW-1185">Reference proteome</keyword>